<feature type="region of interest" description="Disordered" evidence="2">
    <location>
        <begin position="187"/>
        <end position="212"/>
    </location>
</feature>
<feature type="region of interest" description="Disordered" evidence="2">
    <location>
        <begin position="279"/>
        <end position="315"/>
    </location>
</feature>
<feature type="compositionally biased region" description="Basic and acidic residues" evidence="2">
    <location>
        <begin position="935"/>
        <end position="950"/>
    </location>
</feature>
<dbReference type="IntAct" id="A0A1D6LSU2">
    <property type="interactions" value="3"/>
</dbReference>
<dbReference type="InterPro" id="IPR011992">
    <property type="entry name" value="EF-hand-dom_pair"/>
</dbReference>
<organism evidence="3">
    <name type="scientific">Zea mays</name>
    <name type="common">Maize</name>
    <dbReference type="NCBI Taxonomy" id="4577"/>
    <lineage>
        <taxon>Eukaryota</taxon>
        <taxon>Viridiplantae</taxon>
        <taxon>Streptophyta</taxon>
        <taxon>Embryophyta</taxon>
        <taxon>Tracheophyta</taxon>
        <taxon>Spermatophyta</taxon>
        <taxon>Magnoliopsida</taxon>
        <taxon>Liliopsida</taxon>
        <taxon>Poales</taxon>
        <taxon>Poaceae</taxon>
        <taxon>PACMAD clade</taxon>
        <taxon>Panicoideae</taxon>
        <taxon>Andropogonodae</taxon>
        <taxon>Andropogoneae</taxon>
        <taxon>Tripsacinae</taxon>
        <taxon>Zea</taxon>
    </lineage>
</organism>
<evidence type="ECO:0000256" key="2">
    <source>
        <dbReference type="SAM" id="MobiDB-lite"/>
    </source>
</evidence>
<reference evidence="3" key="1">
    <citation type="submission" date="2015-12" db="EMBL/GenBank/DDBJ databases">
        <title>Update maize B73 reference genome by single molecule sequencing technologies.</title>
        <authorList>
            <consortium name="Maize Genome Sequencing Project"/>
            <person name="Ware D."/>
        </authorList>
    </citation>
    <scope>NUCLEOTIDE SEQUENCE</scope>
    <source>
        <tissue evidence="3">Seedling</tissue>
    </source>
</reference>
<feature type="compositionally biased region" description="Acidic residues" evidence="2">
    <location>
        <begin position="1177"/>
        <end position="1193"/>
    </location>
</feature>
<feature type="compositionally biased region" description="Basic and acidic residues" evidence="2">
    <location>
        <begin position="742"/>
        <end position="753"/>
    </location>
</feature>
<gene>
    <name evidence="3" type="ORF">ZEAMMB73_Zm00001d036971</name>
</gene>
<feature type="region of interest" description="Disordered" evidence="2">
    <location>
        <begin position="1088"/>
        <end position="1193"/>
    </location>
</feature>
<dbReference type="InParanoid" id="A0A1D6LSU2"/>
<feature type="compositionally biased region" description="Pro residues" evidence="2">
    <location>
        <begin position="1"/>
        <end position="16"/>
    </location>
</feature>
<feature type="compositionally biased region" description="Basic and acidic residues" evidence="2">
    <location>
        <begin position="959"/>
        <end position="1012"/>
    </location>
</feature>
<evidence type="ECO:0000313" key="3">
    <source>
        <dbReference type="EMBL" id="AQK82533.1"/>
    </source>
</evidence>
<sequence>MFPPKGPNHYGQPPPYGGQQPYSQIPSSTGFAAPTAAGGTDGGRFGGRGGQGAAAQYGGPYASVYGTQQLHVVPTFFLANISTEYPRSFQQVGGLGGKGPASSSLPSLPNRPTSLTESSKFTSAPVGSGLARPNDDYMAVRGYAQKQDQYGTDYPLERRMYGEHSANLGRRDGLSDLDRRYTDQIAAGHQSSSMRHQQLLKGQLQPGSDTRQADYFAGRSAPVHQASQEIGVYGRVDADNHNMSILGTTPYGRQQAASLLEGAPRTNIDSLYGQRSSSAGFGAGLPPGRDYASGKGLLHPSSDPDYRDSILPHVHPGVSMIDDRRIDRIGSRRELDLRDEERRRDLILEREKELEWERERELRDFRDRERERERERERDLERLLREREREREREHERERERERLRERREKERERERKRGADPRREHTPSRGPGDRRHSSLRSEKPVRRISPRRDAGHRHRSPVKEIKREYICKVFPFRFVDDERDYLSLTKRYPRLAITPEFSKIVLNWAKENLNLPLDTPVSLEHDIHDSDDGADEGAIISTEKTSSFNTPATIWNAKVLLMSGMSKGAFANITSLRSTEERVVHLNNILKFAVFKKDRSLFAIGGPWNADIDGGDPSADCSCLIRTAIRCVKETVHVDLSSCTHWNRFVEVHYNRIGKDGLFSHKEITVLFVPNLLECLPSVDIWKNNWILYKKSKAEREQLTVKKVKSPGDPKEQMQGELNDGKNLDADQLKEADVGCSDMKNEKDDVDIKQQGNDGEGTGKVEEPVQKMGGDVEGKSTGDSSIDHATTGDKKPTKKKIIKKVVKVVRKKITGPSVDKSSEDKIVVAESANKTAEGGQSQQKNDDAGKQQEGAGISQQPEAKKTVKKKIIRRIVKRKVSGSGSQLNTPTTPAETSRQEAEVQPEKNVESSADVGNSQTKLQEGSKIPSEDISNQKKEEKPAEKEHPLTDLSLNADKGNHKEAFEQKDMKNDGKKDKTKDDKEKNRDLKMDLKQKLPLDTQEKKRSDEPPKYPGFILQAKRNTESKLRLTSLSLHGLLDYTAKDIEESVFELSLFAESFSEMLQHRMGCVILSFLEKLHRRYVVKRNQRKRQREEDLKKEEKSSEKRSKTTHETTKTESVDNPGGSFKMTKEGEEKMSTDQSANVHAELSKEGQIKLGTDHPIANHGEPAKGGDENMEEDPEYEEDPEEVEVYEDDEDMDDAHAEEQIAEQVFSQHFFELIDNIMSPFLCLVSTFMQEIYKASSIEMPNLSVEPHFLVAQNENTNDREIKPKEVATTDGGNNKSTRQPEVENVTNIHERAASMEEKQSVPEIGDLVGGGEKVVSKEIKPAKDEVIDKDLLQAFRYFDINGAGYLKVDDLKCILHNMGKFLSSRDVKDLVQIALVESNSARDNRIIYPKLVKIVDL</sequence>
<dbReference type="ExpressionAtlas" id="A0A1D6LSU2">
    <property type="expression patterns" value="baseline and differential"/>
</dbReference>
<dbReference type="InterPro" id="IPR025954">
    <property type="entry name" value="DBC1/CARP1_inactive_NUDIX"/>
</dbReference>
<feature type="compositionally biased region" description="Basic and acidic residues" evidence="2">
    <location>
        <begin position="762"/>
        <end position="781"/>
    </location>
</feature>
<dbReference type="SMART" id="SM01122">
    <property type="entry name" value="DBC1"/>
    <property type="match status" value="1"/>
</dbReference>
<dbReference type="STRING" id="4577.A0A1D6LSU2"/>
<dbReference type="FunFam" id="1.10.238.10:FF:000157">
    <property type="entry name" value="ATP/GTP-binding protein family"/>
    <property type="match status" value="1"/>
</dbReference>
<dbReference type="SUPFAM" id="SSF47473">
    <property type="entry name" value="EF-hand"/>
    <property type="match status" value="1"/>
</dbReference>
<feature type="compositionally biased region" description="Polar residues" evidence="2">
    <location>
        <begin position="911"/>
        <end position="924"/>
    </location>
</feature>
<feature type="compositionally biased region" description="Basic and acidic residues" evidence="2">
    <location>
        <begin position="1131"/>
        <end position="1140"/>
    </location>
</feature>
<accession>A0A1D6LSU2</accession>
<feature type="compositionally biased region" description="Low complexity" evidence="2">
    <location>
        <begin position="29"/>
        <end position="38"/>
    </location>
</feature>
<feature type="region of interest" description="Disordered" evidence="2">
    <location>
        <begin position="1"/>
        <end position="52"/>
    </location>
</feature>
<feature type="region of interest" description="Disordered" evidence="2">
    <location>
        <begin position="90"/>
        <end position="133"/>
    </location>
</feature>
<feature type="compositionally biased region" description="Polar residues" evidence="2">
    <location>
        <begin position="883"/>
        <end position="897"/>
    </location>
</feature>
<dbReference type="GO" id="GO:0005509">
    <property type="term" value="F:calcium ion binding"/>
    <property type="evidence" value="ECO:0007669"/>
    <property type="project" value="InterPro"/>
</dbReference>
<feature type="compositionally biased region" description="Gly residues" evidence="2">
    <location>
        <begin position="39"/>
        <end position="52"/>
    </location>
</feature>
<dbReference type="Pfam" id="PF19256">
    <property type="entry name" value="LAIKA"/>
    <property type="match status" value="1"/>
</dbReference>
<name>A0A1D6LSU2_MAIZE</name>
<dbReference type="EMBL" id="CM000782">
    <property type="protein sequence ID" value="AQK82533.1"/>
    <property type="molecule type" value="Genomic_DNA"/>
</dbReference>
<feature type="compositionally biased region" description="Basic and acidic residues" evidence="2">
    <location>
        <begin position="410"/>
        <end position="454"/>
    </location>
</feature>
<feature type="compositionally biased region" description="Polar residues" evidence="2">
    <location>
        <begin position="101"/>
        <end position="122"/>
    </location>
</feature>
<dbReference type="InterPro" id="IPR045353">
    <property type="entry name" value="LAIKA"/>
</dbReference>
<feature type="compositionally biased region" description="Basic and acidic residues" evidence="2">
    <location>
        <begin position="1094"/>
        <end position="1121"/>
    </location>
</feature>
<dbReference type="InterPro" id="IPR002048">
    <property type="entry name" value="EF_hand_dom"/>
</dbReference>
<dbReference type="InterPro" id="IPR025224">
    <property type="entry name" value="CCAR1/CCAR2"/>
</dbReference>
<evidence type="ECO:0000256" key="1">
    <source>
        <dbReference type="ARBA" id="ARBA00023054"/>
    </source>
</evidence>
<feature type="compositionally biased region" description="Polar residues" evidence="2">
    <location>
        <begin position="833"/>
        <end position="844"/>
    </location>
</feature>
<feature type="region of interest" description="Disordered" evidence="2">
    <location>
        <begin position="705"/>
        <end position="728"/>
    </location>
</feature>
<feature type="region of interest" description="Disordered" evidence="2">
    <location>
        <begin position="410"/>
        <end position="461"/>
    </location>
</feature>
<dbReference type="PANTHER" id="PTHR14304">
    <property type="entry name" value="CELL DIVISION CYCLE AND APOPTOSIS REGULATOR PROTEIN"/>
    <property type="match status" value="1"/>
</dbReference>
<dbReference type="PROSITE" id="PS50222">
    <property type="entry name" value="EF_HAND_2"/>
    <property type="match status" value="1"/>
</dbReference>
<feature type="compositionally biased region" description="Basic and acidic residues" evidence="2">
    <location>
        <begin position="898"/>
        <end position="910"/>
    </location>
</feature>
<dbReference type="Gene3D" id="1.10.238.10">
    <property type="entry name" value="EF-hand"/>
    <property type="match status" value="1"/>
</dbReference>
<dbReference type="GO" id="GO:0006355">
    <property type="term" value="P:regulation of DNA-templated transcription"/>
    <property type="evidence" value="ECO:0007669"/>
    <property type="project" value="InterPro"/>
</dbReference>
<feature type="region of interest" description="Disordered" evidence="2">
    <location>
        <begin position="742"/>
        <end position="1016"/>
    </location>
</feature>
<dbReference type="Pfam" id="PF14443">
    <property type="entry name" value="DBC1"/>
    <property type="match status" value="1"/>
</dbReference>
<feature type="compositionally biased region" description="Basic residues" evidence="2">
    <location>
        <begin position="867"/>
        <end position="881"/>
    </location>
</feature>
<protein>
    <submittedName>
        <fullName evidence="3">ATP/GTP-binding protein family</fullName>
    </submittedName>
</protein>
<keyword evidence="1" id="KW-0175">Coiled coil</keyword>
<dbReference type="PANTHER" id="PTHR14304:SF11">
    <property type="entry name" value="SAP DOMAIN-CONTAINING PROTEIN"/>
    <property type="match status" value="1"/>
</dbReference>
<feature type="compositionally biased region" description="Basic residues" evidence="2">
    <location>
        <begin position="797"/>
        <end position="814"/>
    </location>
</feature>
<proteinExistence type="predicted"/>